<keyword evidence="4 7" id="KW-1133">Transmembrane helix</keyword>
<evidence type="ECO:0000256" key="1">
    <source>
        <dbReference type="ARBA" id="ARBA00004479"/>
    </source>
</evidence>
<keyword evidence="6" id="KW-0325">Glycoprotein</keyword>
<evidence type="ECO:0000256" key="5">
    <source>
        <dbReference type="ARBA" id="ARBA00023136"/>
    </source>
</evidence>
<evidence type="ECO:0000256" key="6">
    <source>
        <dbReference type="ARBA" id="ARBA00023180"/>
    </source>
</evidence>
<dbReference type="GO" id="GO:0005886">
    <property type="term" value="C:plasma membrane"/>
    <property type="evidence" value="ECO:0007669"/>
    <property type="project" value="UniProtKB-ARBA"/>
</dbReference>
<evidence type="ECO:0000313" key="10">
    <source>
        <dbReference type="Ensembl" id="ENSBIXP00005008193.1"/>
    </source>
</evidence>
<evidence type="ECO:0000256" key="2">
    <source>
        <dbReference type="ARBA" id="ARBA00022692"/>
    </source>
</evidence>
<dbReference type="GO" id="GO:0042288">
    <property type="term" value="F:MHC class I protein binding"/>
    <property type="evidence" value="ECO:0007669"/>
    <property type="project" value="TreeGrafter"/>
</dbReference>
<dbReference type="Gene3D" id="2.60.40.10">
    <property type="entry name" value="Immunoglobulins"/>
    <property type="match status" value="1"/>
</dbReference>
<feature type="domain" description="Immunoglobulin" evidence="9">
    <location>
        <begin position="138"/>
        <end position="250"/>
    </location>
</feature>
<keyword evidence="3 8" id="KW-0732">Signal</keyword>
<dbReference type="SUPFAM" id="SSF48726">
    <property type="entry name" value="Immunoglobulin"/>
    <property type="match status" value="1"/>
</dbReference>
<dbReference type="InterPro" id="IPR013106">
    <property type="entry name" value="Ig_V-set"/>
</dbReference>
<evidence type="ECO:0000313" key="11">
    <source>
        <dbReference type="Proteomes" id="UP000429181"/>
    </source>
</evidence>
<dbReference type="AlphaFoldDB" id="A0A4W2FRP7"/>
<keyword evidence="2 7" id="KW-0812">Transmembrane</keyword>
<dbReference type="PANTHER" id="PTHR15549">
    <property type="entry name" value="PAIRED IMMUNOGLOBULIN-LIKE TYPE 2 RECEPTOR"/>
    <property type="match status" value="1"/>
</dbReference>
<feature type="signal peptide" evidence="8">
    <location>
        <begin position="1"/>
        <end position="18"/>
    </location>
</feature>
<dbReference type="Pfam" id="PF07686">
    <property type="entry name" value="V-set"/>
    <property type="match status" value="1"/>
</dbReference>
<organism evidence="10 11">
    <name type="scientific">Bos indicus x Bos taurus</name>
    <name type="common">Hybrid cattle</name>
    <dbReference type="NCBI Taxonomy" id="30522"/>
    <lineage>
        <taxon>Eukaryota</taxon>
        <taxon>Metazoa</taxon>
        <taxon>Chordata</taxon>
        <taxon>Craniata</taxon>
        <taxon>Vertebrata</taxon>
        <taxon>Euteleostomi</taxon>
        <taxon>Mammalia</taxon>
        <taxon>Eutheria</taxon>
        <taxon>Laurasiatheria</taxon>
        <taxon>Artiodactyla</taxon>
        <taxon>Ruminantia</taxon>
        <taxon>Pecora</taxon>
        <taxon>Bovidae</taxon>
        <taxon>Bovinae</taxon>
        <taxon>Bos</taxon>
    </lineage>
</organism>
<accession>A0A4W2FRP7</accession>
<dbReference type="Ensembl" id="ENSBIXT00005000847.1">
    <property type="protein sequence ID" value="ENSBIXP00005008193.1"/>
    <property type="gene ID" value="ENSBIXG00005013286.1"/>
</dbReference>
<reference evidence="10 11" key="1">
    <citation type="submission" date="2018-11" db="EMBL/GenBank/DDBJ databases">
        <title>Haplotype-resolved cattle genomes.</title>
        <authorList>
            <person name="Low W.Y."/>
            <person name="Tearle R."/>
            <person name="Bickhart D.M."/>
            <person name="Rosen B.D."/>
            <person name="Koren S."/>
            <person name="Rhie A."/>
            <person name="Hiendleder S."/>
            <person name="Phillippy A.M."/>
            <person name="Smith T.P.L."/>
            <person name="Williams J.L."/>
        </authorList>
    </citation>
    <scope>NUCLEOTIDE SEQUENCE [LARGE SCALE GENOMIC DNA]</scope>
</reference>
<dbReference type="PANTHER" id="PTHR15549:SF26">
    <property type="entry name" value="AXIAL BUDDING PATTERN PROTEIN 2-RELATED"/>
    <property type="match status" value="1"/>
</dbReference>
<feature type="chain" id="PRO_5021381265" description="Immunoglobulin domain-containing protein" evidence="8">
    <location>
        <begin position="19"/>
        <end position="357"/>
    </location>
</feature>
<protein>
    <recommendedName>
        <fullName evidence="9">Immunoglobulin domain-containing protein</fullName>
    </recommendedName>
</protein>
<proteinExistence type="predicted"/>
<comment type="subcellular location">
    <subcellularLocation>
        <location evidence="1">Membrane</location>
        <topology evidence="1">Single-pass type I membrane protein</topology>
    </subcellularLocation>
</comment>
<evidence type="ECO:0000259" key="9">
    <source>
        <dbReference type="SMART" id="SM00409"/>
    </source>
</evidence>
<reference evidence="10" key="2">
    <citation type="submission" date="2025-08" db="UniProtKB">
        <authorList>
            <consortium name="Ensembl"/>
        </authorList>
    </citation>
    <scope>IDENTIFICATION</scope>
</reference>
<keyword evidence="5 7" id="KW-0472">Membrane</keyword>
<name>A0A4W2FRP7_BOBOX</name>
<evidence type="ECO:0000256" key="7">
    <source>
        <dbReference type="SAM" id="Phobius"/>
    </source>
</evidence>
<dbReference type="InterPro" id="IPR003599">
    <property type="entry name" value="Ig_sub"/>
</dbReference>
<dbReference type="InterPro" id="IPR036179">
    <property type="entry name" value="Ig-like_dom_sf"/>
</dbReference>
<evidence type="ECO:0000256" key="8">
    <source>
        <dbReference type="SAM" id="SignalP"/>
    </source>
</evidence>
<evidence type="ECO:0000256" key="4">
    <source>
        <dbReference type="ARBA" id="ARBA00022989"/>
    </source>
</evidence>
<dbReference type="SMART" id="SM00409">
    <property type="entry name" value="IG"/>
    <property type="match status" value="1"/>
</dbReference>
<dbReference type="InterPro" id="IPR051694">
    <property type="entry name" value="Immunoregulatory_rcpt-like"/>
</dbReference>
<dbReference type="Proteomes" id="UP000429181">
    <property type="component" value="Chromosome 25"/>
</dbReference>
<feature type="transmembrane region" description="Helical" evidence="7">
    <location>
        <begin position="287"/>
        <end position="312"/>
    </location>
</feature>
<dbReference type="InterPro" id="IPR013783">
    <property type="entry name" value="Ig-like_fold"/>
</dbReference>
<dbReference type="GeneTree" id="ENSGT00390000008831"/>
<dbReference type="FunFam" id="2.60.40.10:FF:000753">
    <property type="entry name" value="Paired immunoglobulin-like type 2 receptor alpha"/>
    <property type="match status" value="1"/>
</dbReference>
<sequence>MGLPLLLPLLLLLASLQAGEWPELSCSARDPREELWLGVCRRVPWGSWPGLPPPTNKGRVPQCWVPQPLTLPPAPSLERVSRRPEGQSYPVARPPAGEGARWWGHLLCLSWWLQSLSLPPLGHRAQRNSQQHHEMKQPRDLSAPEGGSILIPFSFSHPWELAKDPNMRISWRWKHYHGEFIYNMTPLFTHKNFKNRLILNWAEPEKNGSLWISNLRREDESVYFCRVQLDTLRDGKKEWQSIEGTKLTITPRSKTTTWGPATTTTRAGLRGSEGKKSSKLWSLTMEAIVGLVLASVVLLKIPIMGLTVYLGWKRSKGKWSGTPNLSPRFPARCFSEPTARDDQGCSVKMQVPAGPGV</sequence>
<evidence type="ECO:0000256" key="3">
    <source>
        <dbReference type="ARBA" id="ARBA00022729"/>
    </source>
</evidence>